<evidence type="ECO:0000313" key="2">
    <source>
        <dbReference type="Proteomes" id="UP000291259"/>
    </source>
</evidence>
<dbReference type="PANTHER" id="PTHR41700:SF1">
    <property type="entry name" value="N-ACETYLTRANSFERASE DOMAIN-CONTAINING PROTEIN"/>
    <property type="match status" value="1"/>
</dbReference>
<organism evidence="1 2">
    <name type="scientific">Agromyces protaetiae</name>
    <dbReference type="NCBI Taxonomy" id="2509455"/>
    <lineage>
        <taxon>Bacteria</taxon>
        <taxon>Bacillati</taxon>
        <taxon>Actinomycetota</taxon>
        <taxon>Actinomycetes</taxon>
        <taxon>Micrococcales</taxon>
        <taxon>Microbacteriaceae</taxon>
        <taxon>Agromyces</taxon>
    </lineage>
</organism>
<dbReference type="InterPro" id="IPR016181">
    <property type="entry name" value="Acyl_CoA_acyltransferase"/>
</dbReference>
<dbReference type="GO" id="GO:0016740">
    <property type="term" value="F:transferase activity"/>
    <property type="evidence" value="ECO:0007669"/>
    <property type="project" value="UniProtKB-KW"/>
</dbReference>
<dbReference type="Proteomes" id="UP000291259">
    <property type="component" value="Chromosome"/>
</dbReference>
<keyword evidence="1" id="KW-0808">Transferase</keyword>
<protein>
    <submittedName>
        <fullName evidence="1">GNAT family N-acetyltransferase</fullName>
    </submittedName>
</protein>
<sequence length="265" mass="27332">MSIVPLDTLARQRAAAVLYREVFAYADTDHSVNPKLLQGLVDNGGTALGVFTADGRALGFCYGFSAIDASGLYHYSQATVIAASEQGRGLGRALKHAQADAARALGARSMRWTYDPALTRNAHFNLDVLGGVGIRFRHDYYGEPGTDRVVVDWPLDPELAAAAASRRVRALADASSLAASTDVEGRADAAGVVVATGADVRTISAPLDGGAVAPVHRPALGAAIAAAMADGLVARSCGLDSRSGVSDGPTADLPPARAVYVFGGR</sequence>
<dbReference type="OrthoDB" id="9797990at2"/>
<accession>A0A4P6FCB8</accession>
<dbReference type="PANTHER" id="PTHR41700">
    <property type="entry name" value="GCN5-RELATED N-ACETYLTRANSFERASE"/>
    <property type="match status" value="1"/>
</dbReference>
<dbReference type="KEGG" id="agf:ET445_09320"/>
<dbReference type="RefSeq" id="WP_129190833.1">
    <property type="nucleotide sequence ID" value="NZ_CP035491.1"/>
</dbReference>
<dbReference type="Gene3D" id="3.40.630.30">
    <property type="match status" value="1"/>
</dbReference>
<reference evidence="1 2" key="1">
    <citation type="submission" date="2019-01" db="EMBL/GenBank/DDBJ databases">
        <title>Genome sequencing of strain FW100M-8.</title>
        <authorList>
            <person name="Heo J."/>
            <person name="Kim S.-J."/>
            <person name="Kim J.-S."/>
            <person name="Hong S.-B."/>
            <person name="Kwon S.-W."/>
        </authorList>
    </citation>
    <scope>NUCLEOTIDE SEQUENCE [LARGE SCALE GENOMIC DNA]</scope>
    <source>
        <strain evidence="1 2">FW100M-8</strain>
    </source>
</reference>
<dbReference type="InterPro" id="IPR038764">
    <property type="entry name" value="GNAT_N_AcTrfase_prd"/>
</dbReference>
<dbReference type="EMBL" id="CP035491">
    <property type="protein sequence ID" value="QAY73504.1"/>
    <property type="molecule type" value="Genomic_DNA"/>
</dbReference>
<evidence type="ECO:0000313" key="1">
    <source>
        <dbReference type="EMBL" id="QAY73504.1"/>
    </source>
</evidence>
<keyword evidence="2" id="KW-1185">Reference proteome</keyword>
<dbReference type="AlphaFoldDB" id="A0A4P6FCB8"/>
<gene>
    <name evidence="1" type="ORF">ET445_09320</name>
</gene>
<dbReference type="SUPFAM" id="SSF55729">
    <property type="entry name" value="Acyl-CoA N-acyltransferases (Nat)"/>
    <property type="match status" value="1"/>
</dbReference>
<proteinExistence type="predicted"/>
<name>A0A4P6FCB8_9MICO</name>